<evidence type="ECO:0000256" key="10">
    <source>
        <dbReference type="ARBA" id="ARBA00023157"/>
    </source>
</evidence>
<dbReference type="InterPro" id="IPR034768">
    <property type="entry name" value="4FE4S_WBL"/>
</dbReference>
<evidence type="ECO:0000256" key="11">
    <source>
        <dbReference type="ARBA" id="ARBA00023163"/>
    </source>
</evidence>
<dbReference type="EMBL" id="JAGSHT010000013">
    <property type="protein sequence ID" value="MBZ2197254.1"/>
    <property type="molecule type" value="Genomic_DNA"/>
</dbReference>
<evidence type="ECO:0000313" key="14">
    <source>
        <dbReference type="Proteomes" id="UP000826651"/>
    </source>
</evidence>
<dbReference type="PROSITE" id="PS51674">
    <property type="entry name" value="4FE4S_WBL"/>
    <property type="match status" value="1"/>
</dbReference>
<keyword evidence="4" id="KW-0004">4Fe-4S</keyword>
<evidence type="ECO:0000256" key="7">
    <source>
        <dbReference type="ARBA" id="ARBA00023014"/>
    </source>
</evidence>
<dbReference type="Proteomes" id="UP000826651">
    <property type="component" value="Unassembled WGS sequence"/>
</dbReference>
<evidence type="ECO:0000256" key="9">
    <source>
        <dbReference type="ARBA" id="ARBA00023125"/>
    </source>
</evidence>
<evidence type="ECO:0000256" key="6">
    <source>
        <dbReference type="ARBA" id="ARBA00023004"/>
    </source>
</evidence>
<proteinExistence type="inferred from homology"/>
<evidence type="ECO:0000256" key="4">
    <source>
        <dbReference type="ARBA" id="ARBA00022485"/>
    </source>
</evidence>
<protein>
    <submittedName>
        <fullName evidence="13">WhiB family transcriptional regulator</fullName>
    </submittedName>
</protein>
<comment type="similarity">
    <text evidence="3">Belongs to the WhiB family.</text>
</comment>
<keyword evidence="9" id="KW-0238">DNA-binding</keyword>
<comment type="subcellular location">
    <subcellularLocation>
        <location evidence="2">Cytoplasm</location>
    </subcellularLocation>
</comment>
<keyword evidence="10" id="KW-1015">Disulfide bond</keyword>
<name>A0ABS7SA84_9MICO</name>
<keyword evidence="11" id="KW-0804">Transcription</keyword>
<keyword evidence="5" id="KW-0479">Metal-binding</keyword>
<organism evidence="13 14">
    <name type="scientific">Occultella gossypii</name>
    <dbReference type="NCBI Taxonomy" id="2800820"/>
    <lineage>
        <taxon>Bacteria</taxon>
        <taxon>Bacillati</taxon>
        <taxon>Actinomycetota</taxon>
        <taxon>Actinomycetes</taxon>
        <taxon>Micrococcales</taxon>
        <taxon>Ruaniaceae</taxon>
        <taxon>Occultella</taxon>
    </lineage>
</organism>
<accession>A0ABS7SA84</accession>
<dbReference type="InterPro" id="IPR003482">
    <property type="entry name" value="Whib"/>
</dbReference>
<evidence type="ECO:0000256" key="2">
    <source>
        <dbReference type="ARBA" id="ARBA00004496"/>
    </source>
</evidence>
<comment type="cofactor">
    <cofactor evidence="1">
        <name>[4Fe-4S] cluster</name>
        <dbReference type="ChEBI" id="CHEBI:49883"/>
    </cofactor>
</comment>
<comment type="caution">
    <text evidence="13">The sequence shown here is derived from an EMBL/GenBank/DDBJ whole genome shotgun (WGS) entry which is preliminary data.</text>
</comment>
<evidence type="ECO:0000256" key="8">
    <source>
        <dbReference type="ARBA" id="ARBA00023015"/>
    </source>
</evidence>
<evidence type="ECO:0000259" key="12">
    <source>
        <dbReference type="PROSITE" id="PS51674"/>
    </source>
</evidence>
<keyword evidence="14" id="KW-1185">Reference proteome</keyword>
<keyword evidence="8" id="KW-0805">Transcription regulation</keyword>
<evidence type="ECO:0000256" key="1">
    <source>
        <dbReference type="ARBA" id="ARBA00001966"/>
    </source>
</evidence>
<evidence type="ECO:0000313" key="13">
    <source>
        <dbReference type="EMBL" id="MBZ2197254.1"/>
    </source>
</evidence>
<sequence>MSPDAPDRDDARDNPRAWMRDAVCAEIAGDLWFPERGEGGIDAAVAICRTCPVMEQCREAGQGERFGIWGGITANARTRTGKKTAA</sequence>
<feature type="domain" description="4Fe-4S Wbl-type" evidence="12">
    <location>
        <begin position="23"/>
        <end position="79"/>
    </location>
</feature>
<reference evidence="13 14" key="1">
    <citation type="submission" date="2021-04" db="EMBL/GenBank/DDBJ databases">
        <title>Ruania sp. nov., isolated from sandy soil of mangrove forest.</title>
        <authorList>
            <person name="Ge X."/>
            <person name="Huang R."/>
            <person name="Liu W."/>
        </authorList>
    </citation>
    <scope>NUCLEOTIDE SEQUENCE [LARGE SCALE GENOMIC DNA]</scope>
    <source>
        <strain evidence="13 14">N2-46</strain>
    </source>
</reference>
<keyword evidence="6" id="KW-0408">Iron</keyword>
<dbReference type="Pfam" id="PF02467">
    <property type="entry name" value="Whib"/>
    <property type="match status" value="1"/>
</dbReference>
<evidence type="ECO:0000256" key="3">
    <source>
        <dbReference type="ARBA" id="ARBA00006597"/>
    </source>
</evidence>
<dbReference type="PANTHER" id="PTHR38839">
    <property type="entry name" value="TRANSCRIPTIONAL REGULATOR WHID-RELATED"/>
    <property type="match status" value="1"/>
</dbReference>
<evidence type="ECO:0000256" key="5">
    <source>
        <dbReference type="ARBA" id="ARBA00022723"/>
    </source>
</evidence>
<keyword evidence="7" id="KW-0411">Iron-sulfur</keyword>
<gene>
    <name evidence="13" type="ORF">KCQ71_13900</name>
</gene>